<dbReference type="STRING" id="1293054.HSACCH_00998"/>
<feature type="transmembrane region" description="Helical" evidence="1">
    <location>
        <begin position="93"/>
        <end position="110"/>
    </location>
</feature>
<dbReference type="InParanoid" id="M5E0E4"/>
<name>M5E0E4_9FIRM</name>
<dbReference type="InterPro" id="IPR009936">
    <property type="entry name" value="DUF1468"/>
</dbReference>
<comment type="caution">
    <text evidence="3">The sequence shown here is derived from an EMBL/GenBank/DDBJ whole genome shotgun (WGS) entry which is preliminary data.</text>
</comment>
<evidence type="ECO:0000256" key="1">
    <source>
        <dbReference type="SAM" id="Phobius"/>
    </source>
</evidence>
<evidence type="ECO:0000259" key="2">
    <source>
        <dbReference type="Pfam" id="PF07331"/>
    </source>
</evidence>
<dbReference type="Proteomes" id="UP000012063">
    <property type="component" value="Unassembled WGS sequence"/>
</dbReference>
<keyword evidence="1" id="KW-1133">Transmembrane helix</keyword>
<dbReference type="Pfam" id="PF07331">
    <property type="entry name" value="TctB"/>
    <property type="match status" value="1"/>
</dbReference>
<dbReference type="EMBL" id="CAUI01000010">
    <property type="protein sequence ID" value="CCU78932.1"/>
    <property type="molecule type" value="Genomic_DNA"/>
</dbReference>
<organism evidence="3 4">
    <name type="scientific">Halanaerobium saccharolyticum subsp. saccharolyticum DSM 6643</name>
    <dbReference type="NCBI Taxonomy" id="1293054"/>
    <lineage>
        <taxon>Bacteria</taxon>
        <taxon>Bacillati</taxon>
        <taxon>Bacillota</taxon>
        <taxon>Clostridia</taxon>
        <taxon>Halanaerobiales</taxon>
        <taxon>Halanaerobiaceae</taxon>
        <taxon>Halanaerobium</taxon>
    </lineage>
</organism>
<keyword evidence="1" id="KW-0472">Membrane</keyword>
<accession>M5E0E4</accession>
<feature type="transmembrane region" description="Helical" evidence="1">
    <location>
        <begin position="117"/>
        <end position="135"/>
    </location>
</feature>
<sequence>MEMAVKDKITAAIIFILSVAGYIKAGEYEMGGASSFPKAIFMGGIVLSAALFLAAQFDFYKGKEKTENINVKRMAMIIGISILYFVLIDKVGYFIVTPLFLFSLTIILGYRNKKILFLYPLFFSVFLFLVFRLFLNVPLPMGILS</sequence>
<dbReference type="RefSeq" id="WP_005488340.1">
    <property type="nucleotide sequence ID" value="NZ_CAUI01000010.1"/>
</dbReference>
<reference evidence="4" key="1">
    <citation type="journal article" date="2013" name="Genome Announc.">
        <title>Genome Sequence of Halanaerobium saccharolyticum subsp. saccharolyticum Strain DSM 6643T, a Halophilic Hydrogen-Producing Bacterium.</title>
        <authorList>
            <person name="Kivisto A."/>
            <person name="Larjo A."/>
            <person name="Ciranna A."/>
            <person name="Santala V."/>
            <person name="Roos C."/>
            <person name="Karp M."/>
        </authorList>
    </citation>
    <scope>NUCLEOTIDE SEQUENCE [LARGE SCALE GENOMIC DNA]</scope>
    <source>
        <strain evidence="4">DSM 6643</strain>
    </source>
</reference>
<feature type="transmembrane region" description="Helical" evidence="1">
    <location>
        <begin position="69"/>
        <end position="87"/>
    </location>
</feature>
<dbReference type="AlphaFoldDB" id="M5E0E4"/>
<feature type="domain" description="DUF1468" evidence="2">
    <location>
        <begin position="10"/>
        <end position="140"/>
    </location>
</feature>
<dbReference type="eggNOG" id="ENOG50339M2">
    <property type="taxonomic scope" value="Bacteria"/>
</dbReference>
<protein>
    <recommendedName>
        <fullName evidence="2">DUF1468 domain-containing protein</fullName>
    </recommendedName>
</protein>
<dbReference type="OrthoDB" id="3034626at2"/>
<proteinExistence type="predicted"/>
<feature type="transmembrane region" description="Helical" evidence="1">
    <location>
        <begin position="35"/>
        <end position="57"/>
    </location>
</feature>
<evidence type="ECO:0000313" key="3">
    <source>
        <dbReference type="EMBL" id="CCU78932.1"/>
    </source>
</evidence>
<evidence type="ECO:0000313" key="4">
    <source>
        <dbReference type="Proteomes" id="UP000012063"/>
    </source>
</evidence>
<keyword evidence="1" id="KW-0812">Transmembrane</keyword>
<gene>
    <name evidence="3" type="ORF">HSACCH_00998</name>
</gene>
<keyword evidence="4" id="KW-1185">Reference proteome</keyword>